<name>A0A4Z0NHE3_9HYPH</name>
<gene>
    <name evidence="2" type="ORF">EU555_26835</name>
</gene>
<feature type="compositionally biased region" description="Basic residues" evidence="1">
    <location>
        <begin position="187"/>
        <end position="202"/>
    </location>
</feature>
<keyword evidence="3" id="KW-1185">Reference proteome</keyword>
<sequence length="235" mass="22780">MSSTVAGVPGGTVGACAAGAAAGFAGAAFAGACGAGACGTGAWAVGVAAGAVWAGIAAGGFCASAGAEPCCAPATVTAESAAKAAKIIRWSPGRMCPGKTVPGKRASRTVTRRVLPATAAEATGSGRTGSGWRTNAAKLWGRGGRGSRAGASPPRSSRRADIVGLRGRRGGPPEHRSSGCRGAGRCRAGRHPGPRRGGRTVRRTGLGVQAAAGLPPRFAGECCAGGKAVPDARRP</sequence>
<evidence type="ECO:0000313" key="3">
    <source>
        <dbReference type="Proteomes" id="UP000297535"/>
    </source>
</evidence>
<dbReference type="EMBL" id="SRLB01000026">
    <property type="protein sequence ID" value="TGD95700.1"/>
    <property type="molecule type" value="Genomic_DNA"/>
</dbReference>
<dbReference type="AlphaFoldDB" id="A0A4Z0NHE3"/>
<evidence type="ECO:0000313" key="2">
    <source>
        <dbReference type="EMBL" id="TGD95700.1"/>
    </source>
</evidence>
<protein>
    <submittedName>
        <fullName evidence="2">Uncharacterized protein</fullName>
    </submittedName>
</protein>
<accession>A0A4Z0NHE3</accession>
<dbReference type="Proteomes" id="UP000297535">
    <property type="component" value="Unassembled WGS sequence"/>
</dbReference>
<feature type="region of interest" description="Disordered" evidence="1">
    <location>
        <begin position="120"/>
        <end position="205"/>
    </location>
</feature>
<comment type="caution">
    <text evidence="2">The sequence shown here is derived from an EMBL/GenBank/DDBJ whole genome shotgun (WGS) entry which is preliminary data.</text>
</comment>
<organism evidence="2 3">
    <name type="scientific">Methylobacterium nonmethylotrophicum</name>
    <dbReference type="NCBI Taxonomy" id="1141884"/>
    <lineage>
        <taxon>Bacteria</taxon>
        <taxon>Pseudomonadati</taxon>
        <taxon>Pseudomonadota</taxon>
        <taxon>Alphaproteobacteria</taxon>
        <taxon>Hyphomicrobiales</taxon>
        <taxon>Methylobacteriaceae</taxon>
        <taxon>Methylobacterium</taxon>
    </lineage>
</organism>
<reference evidence="2 3" key="1">
    <citation type="submission" date="2019-04" db="EMBL/GenBank/DDBJ databases">
        <authorList>
            <person name="Feng G."/>
            <person name="Zhu H."/>
        </authorList>
    </citation>
    <scope>NUCLEOTIDE SEQUENCE [LARGE SCALE GENOMIC DNA]</scope>
    <source>
        <strain evidence="2 3">6HR-1</strain>
    </source>
</reference>
<proteinExistence type="predicted"/>
<evidence type="ECO:0000256" key="1">
    <source>
        <dbReference type="SAM" id="MobiDB-lite"/>
    </source>
</evidence>